<dbReference type="AlphaFoldDB" id="A0A1M5V5Y0"/>
<sequence length="500" mass="55884">MIGRGGGLMVRGAREGAMLSMRGYLRWADGGRTAGRSPAAHPLVPNPGPMKNDQILSQITEFCRQADMAESTFGRRAVNDGKLVHRLREGKRITIDTLDRIQAYIAASMPGGVPPPRGLEVPHEKRDPRGNFRFFENRQKYLLFVHTCSEKRVIAERVALELGSIHPRPPALRVFDAGVGDGTVLARVMRSMHGRFPHMPLYIAGKELSLEDVRLTLDKVPDRLFEHPATVFVLTNMYYAEAPWLTPASPAAAAGMIWHEVALRGASSGEFESQIAELGPFLEQNWRANVSPRSGMPVYERPVAIVLYREDHRFLLDQIIPRAGRSEANFDLIIASQPYRAKSSVNFRAKRIIAPLARALRAGGRLIGIHSHGQDPGIEIIQAVWPGENPFAVSRHELLRAVKYELGSAARDLNFNAYADNRSIFRYDMEALPNEVTGSIGTSTAFAAWNAAVYVAQIEDDRLTEMTQNGRTLDAAREVLRKHNGLWFYDESYVISRRRD</sequence>
<name>A0A1M5V5Y0_9BRAD</name>
<accession>A0A1M5V5Y0</accession>
<reference evidence="1 2" key="1">
    <citation type="submission" date="2016-11" db="EMBL/GenBank/DDBJ databases">
        <authorList>
            <person name="Jaros S."/>
            <person name="Januszkiewicz K."/>
            <person name="Wedrychowicz H."/>
        </authorList>
    </citation>
    <scope>NUCLEOTIDE SEQUENCE [LARGE SCALE GENOMIC DNA]</scope>
    <source>
        <strain evidence="1 2">GAS138</strain>
    </source>
</reference>
<dbReference type="Proteomes" id="UP000189796">
    <property type="component" value="Chromosome I"/>
</dbReference>
<dbReference type="InterPro" id="IPR029063">
    <property type="entry name" value="SAM-dependent_MTases_sf"/>
</dbReference>
<gene>
    <name evidence="1" type="ORF">SAMN05443248_5783</name>
</gene>
<evidence type="ECO:0000313" key="1">
    <source>
        <dbReference type="EMBL" id="SHH70596.1"/>
    </source>
</evidence>
<evidence type="ECO:0000313" key="2">
    <source>
        <dbReference type="Proteomes" id="UP000189796"/>
    </source>
</evidence>
<dbReference type="EMBL" id="LT670817">
    <property type="protein sequence ID" value="SHH70596.1"/>
    <property type="molecule type" value="Genomic_DNA"/>
</dbReference>
<evidence type="ECO:0008006" key="3">
    <source>
        <dbReference type="Google" id="ProtNLM"/>
    </source>
</evidence>
<protein>
    <recommendedName>
        <fullName evidence="3">Methyltransferase domain-containing protein</fullName>
    </recommendedName>
</protein>
<dbReference type="SUPFAM" id="SSF53335">
    <property type="entry name" value="S-adenosyl-L-methionine-dependent methyltransferases"/>
    <property type="match status" value="1"/>
</dbReference>
<proteinExistence type="predicted"/>
<organism evidence="1 2">
    <name type="scientific">Bradyrhizobium erythrophlei</name>
    <dbReference type="NCBI Taxonomy" id="1437360"/>
    <lineage>
        <taxon>Bacteria</taxon>
        <taxon>Pseudomonadati</taxon>
        <taxon>Pseudomonadota</taxon>
        <taxon>Alphaproteobacteria</taxon>
        <taxon>Hyphomicrobiales</taxon>
        <taxon>Nitrobacteraceae</taxon>
        <taxon>Bradyrhizobium</taxon>
    </lineage>
</organism>